<protein>
    <submittedName>
        <fullName evidence="1">Uncharacterized protein</fullName>
    </submittedName>
</protein>
<dbReference type="EMBL" id="JACSDZ010000004">
    <property type="protein sequence ID" value="KAF7406160.1"/>
    <property type="molecule type" value="Genomic_DNA"/>
</dbReference>
<name>A0A834NEN0_VESGE</name>
<dbReference type="AlphaFoldDB" id="A0A834NEN0"/>
<evidence type="ECO:0000313" key="1">
    <source>
        <dbReference type="EMBL" id="KAF7406160.1"/>
    </source>
</evidence>
<sequence>MRGDTDWTYTMFERKMLQLSLSSSTPFHPSVSPLDLPEENSWETGKLWKSSLHWNIRQNISLVKAQK</sequence>
<accession>A0A834NEN0</accession>
<keyword evidence="2" id="KW-1185">Reference proteome</keyword>
<evidence type="ECO:0000313" key="2">
    <source>
        <dbReference type="Proteomes" id="UP000617340"/>
    </source>
</evidence>
<comment type="caution">
    <text evidence="1">The sequence shown here is derived from an EMBL/GenBank/DDBJ whole genome shotgun (WGS) entry which is preliminary data.</text>
</comment>
<reference evidence="1" key="1">
    <citation type="journal article" date="2020" name="G3 (Bethesda)">
        <title>High-Quality Assemblies for Three Invasive Social Wasps from the &lt;i&gt;Vespula&lt;/i&gt; Genus.</title>
        <authorList>
            <person name="Harrop T.W.R."/>
            <person name="Guhlin J."/>
            <person name="McLaughlin G.M."/>
            <person name="Permina E."/>
            <person name="Stockwell P."/>
            <person name="Gilligan J."/>
            <person name="Le Lec M.F."/>
            <person name="Gruber M.A.M."/>
            <person name="Quinn O."/>
            <person name="Lovegrove M."/>
            <person name="Duncan E.J."/>
            <person name="Remnant E.J."/>
            <person name="Van Eeckhoven J."/>
            <person name="Graham B."/>
            <person name="Knapp R.A."/>
            <person name="Langford K.W."/>
            <person name="Kronenberg Z."/>
            <person name="Press M.O."/>
            <person name="Eacker S.M."/>
            <person name="Wilson-Rankin E.E."/>
            <person name="Purcell J."/>
            <person name="Lester P.J."/>
            <person name="Dearden P.K."/>
        </authorList>
    </citation>
    <scope>NUCLEOTIDE SEQUENCE</scope>
    <source>
        <strain evidence="1">Linc-1</strain>
    </source>
</reference>
<proteinExistence type="predicted"/>
<gene>
    <name evidence="1" type="ORF">HZH68_005529</name>
</gene>
<dbReference type="Proteomes" id="UP000617340">
    <property type="component" value="Unassembled WGS sequence"/>
</dbReference>
<organism evidence="1 2">
    <name type="scientific">Vespula germanica</name>
    <name type="common">German yellow jacket</name>
    <name type="synonym">Paravespula germanica</name>
    <dbReference type="NCBI Taxonomy" id="30212"/>
    <lineage>
        <taxon>Eukaryota</taxon>
        <taxon>Metazoa</taxon>
        <taxon>Ecdysozoa</taxon>
        <taxon>Arthropoda</taxon>
        <taxon>Hexapoda</taxon>
        <taxon>Insecta</taxon>
        <taxon>Pterygota</taxon>
        <taxon>Neoptera</taxon>
        <taxon>Endopterygota</taxon>
        <taxon>Hymenoptera</taxon>
        <taxon>Apocrita</taxon>
        <taxon>Aculeata</taxon>
        <taxon>Vespoidea</taxon>
        <taxon>Vespidae</taxon>
        <taxon>Vespinae</taxon>
        <taxon>Vespula</taxon>
    </lineage>
</organism>